<dbReference type="GO" id="GO:0016651">
    <property type="term" value="F:oxidoreductase activity, acting on NAD(P)H"/>
    <property type="evidence" value="ECO:0007669"/>
    <property type="project" value="UniProtKB-ARBA"/>
</dbReference>
<comment type="caution">
    <text evidence="4">The sequence shown here is derived from an EMBL/GenBank/DDBJ whole genome shotgun (WGS) entry which is preliminary data.</text>
</comment>
<protein>
    <submittedName>
        <fullName evidence="4">Flavodoxin</fullName>
    </submittedName>
</protein>
<evidence type="ECO:0000256" key="1">
    <source>
        <dbReference type="SAM" id="MobiDB-lite"/>
    </source>
</evidence>
<keyword evidence="2" id="KW-0732">Signal</keyword>
<dbReference type="PROSITE" id="PS00201">
    <property type="entry name" value="FLAVODOXIN"/>
    <property type="match status" value="1"/>
</dbReference>
<evidence type="ECO:0000256" key="2">
    <source>
        <dbReference type="SAM" id="SignalP"/>
    </source>
</evidence>
<dbReference type="AlphaFoldDB" id="A0A3A9AHD0"/>
<dbReference type="PROSITE" id="PS51257">
    <property type="entry name" value="PROKAR_LIPOPROTEIN"/>
    <property type="match status" value="1"/>
</dbReference>
<dbReference type="PANTHER" id="PTHR39201">
    <property type="entry name" value="EXPORTED PROTEIN-RELATED"/>
    <property type="match status" value="1"/>
</dbReference>
<accession>A0A3A9AHD0</accession>
<dbReference type="EMBL" id="RAYQ01000013">
    <property type="protein sequence ID" value="RKI90749.1"/>
    <property type="molecule type" value="Genomic_DNA"/>
</dbReference>
<reference evidence="4 5" key="1">
    <citation type="submission" date="2018-09" db="EMBL/GenBank/DDBJ databases">
        <title>Murine metabolic-syndrome-specific gut microbial biobank.</title>
        <authorList>
            <person name="Liu C."/>
        </authorList>
    </citation>
    <scope>NUCLEOTIDE SEQUENCE [LARGE SCALE GENOMIC DNA]</scope>
    <source>
        <strain evidence="4 5">0.1xD8-82</strain>
    </source>
</reference>
<dbReference type="Gene3D" id="3.40.50.360">
    <property type="match status" value="1"/>
</dbReference>
<dbReference type="InterPro" id="IPR001226">
    <property type="entry name" value="Flavodoxin_CS"/>
</dbReference>
<name>A0A3A9AHD0_9FIRM</name>
<feature type="compositionally biased region" description="Low complexity" evidence="1">
    <location>
        <begin position="67"/>
        <end position="76"/>
    </location>
</feature>
<proteinExistence type="predicted"/>
<dbReference type="GO" id="GO:0010181">
    <property type="term" value="F:FMN binding"/>
    <property type="evidence" value="ECO:0007669"/>
    <property type="project" value="InterPro"/>
</dbReference>
<dbReference type="GO" id="GO:0009055">
    <property type="term" value="F:electron transfer activity"/>
    <property type="evidence" value="ECO:0007669"/>
    <property type="project" value="InterPro"/>
</dbReference>
<evidence type="ECO:0000313" key="4">
    <source>
        <dbReference type="EMBL" id="RKI90749.1"/>
    </source>
</evidence>
<feature type="compositionally biased region" description="Acidic residues" evidence="1">
    <location>
        <begin position="77"/>
        <end position="89"/>
    </location>
</feature>
<sequence length="257" mass="27806">MMKKVTAVLAGVVLAIGLTACGSQGSGNNAAEVRQEEEDVTSENTQEPSALPEQEMGDQSDAAQVRQETTSQTEQQAEGDMDTSAEDTDQTSAEGGKTLVVYYSATGNTESVAGYIAAATDADIFVLEPVEPYSSEDLDWTDKDSRVTREHENEDERNVELVSATVDNWESYDTVFIGYPIWWHIAAWPVDGFIAANDFTGKTVIPFCTSSSSDLGESGELLEEAAGTGNWLEGERFSSSASEETVRAWVESLDLQQ</sequence>
<dbReference type="InterPro" id="IPR029039">
    <property type="entry name" value="Flavoprotein-like_sf"/>
</dbReference>
<keyword evidence="5" id="KW-1185">Reference proteome</keyword>
<dbReference type="Proteomes" id="UP000280696">
    <property type="component" value="Unassembled WGS sequence"/>
</dbReference>
<feature type="chain" id="PRO_5017418922" evidence="2">
    <location>
        <begin position="26"/>
        <end position="257"/>
    </location>
</feature>
<evidence type="ECO:0000313" key="5">
    <source>
        <dbReference type="Proteomes" id="UP000280696"/>
    </source>
</evidence>
<organism evidence="4 5">
    <name type="scientific">Parablautia intestinalis</name>
    <dbReference type="NCBI Taxonomy" id="2320100"/>
    <lineage>
        <taxon>Bacteria</taxon>
        <taxon>Bacillati</taxon>
        <taxon>Bacillota</taxon>
        <taxon>Clostridia</taxon>
        <taxon>Lachnospirales</taxon>
        <taxon>Lachnospiraceae</taxon>
        <taxon>Parablautia</taxon>
    </lineage>
</organism>
<evidence type="ECO:0000259" key="3">
    <source>
        <dbReference type="Pfam" id="PF12682"/>
    </source>
</evidence>
<gene>
    <name evidence="4" type="ORF">D7V94_13135</name>
</gene>
<feature type="region of interest" description="Disordered" evidence="1">
    <location>
        <begin position="24"/>
        <end position="92"/>
    </location>
</feature>
<dbReference type="OrthoDB" id="9806505at2"/>
<dbReference type="InterPro" id="IPR008254">
    <property type="entry name" value="Flavodoxin/NO_synth"/>
</dbReference>
<dbReference type="SUPFAM" id="SSF52218">
    <property type="entry name" value="Flavoproteins"/>
    <property type="match status" value="1"/>
</dbReference>
<dbReference type="Pfam" id="PF12682">
    <property type="entry name" value="Flavodoxin_4"/>
    <property type="match status" value="1"/>
</dbReference>
<dbReference type="PANTHER" id="PTHR39201:SF1">
    <property type="entry name" value="FLAVODOXIN-LIKE DOMAIN-CONTAINING PROTEIN"/>
    <property type="match status" value="1"/>
</dbReference>
<feature type="domain" description="Flavodoxin-like" evidence="3">
    <location>
        <begin position="97"/>
        <end position="252"/>
    </location>
</feature>
<feature type="signal peptide" evidence="2">
    <location>
        <begin position="1"/>
        <end position="25"/>
    </location>
</feature>